<name>A0A0F9F3M3_9ZZZZ</name>
<proteinExistence type="predicted"/>
<reference evidence="1" key="1">
    <citation type="journal article" date="2015" name="Nature">
        <title>Complex archaea that bridge the gap between prokaryotes and eukaryotes.</title>
        <authorList>
            <person name="Spang A."/>
            <person name="Saw J.H."/>
            <person name="Jorgensen S.L."/>
            <person name="Zaremba-Niedzwiedzka K."/>
            <person name="Martijn J."/>
            <person name="Lind A.E."/>
            <person name="van Eijk R."/>
            <person name="Schleper C."/>
            <person name="Guy L."/>
            <person name="Ettema T.J."/>
        </authorList>
    </citation>
    <scope>NUCLEOTIDE SEQUENCE</scope>
</reference>
<dbReference type="AlphaFoldDB" id="A0A0F9F3M3"/>
<evidence type="ECO:0000313" key="1">
    <source>
        <dbReference type="EMBL" id="KKL80863.1"/>
    </source>
</evidence>
<dbReference type="EMBL" id="LAZR01022729">
    <property type="protein sequence ID" value="KKL80863.1"/>
    <property type="molecule type" value="Genomic_DNA"/>
</dbReference>
<sequence length="70" mass="8360">MKEEEMNQWLMLGHIAEREQLGERFKKESGEYYANGKNERAGHCRAIANELLLSTKQMREDYNKKYHVEV</sequence>
<comment type="caution">
    <text evidence="1">The sequence shown here is derived from an EMBL/GenBank/DDBJ whole genome shotgun (WGS) entry which is preliminary data.</text>
</comment>
<accession>A0A0F9F3M3</accession>
<gene>
    <name evidence="1" type="ORF">LCGC14_2000480</name>
</gene>
<organism evidence="1">
    <name type="scientific">marine sediment metagenome</name>
    <dbReference type="NCBI Taxonomy" id="412755"/>
    <lineage>
        <taxon>unclassified sequences</taxon>
        <taxon>metagenomes</taxon>
        <taxon>ecological metagenomes</taxon>
    </lineage>
</organism>
<protein>
    <submittedName>
        <fullName evidence="1">Uncharacterized protein</fullName>
    </submittedName>
</protein>